<dbReference type="AlphaFoldDB" id="A0A6A6B321"/>
<dbReference type="Pfam" id="PF25053">
    <property type="entry name" value="DUF7791"/>
    <property type="match status" value="1"/>
</dbReference>
<dbReference type="PANTHER" id="PTHR10039:SF5">
    <property type="entry name" value="NACHT DOMAIN-CONTAINING PROTEIN"/>
    <property type="match status" value="1"/>
</dbReference>
<organism evidence="2 3">
    <name type="scientific">Aplosporella prunicola CBS 121167</name>
    <dbReference type="NCBI Taxonomy" id="1176127"/>
    <lineage>
        <taxon>Eukaryota</taxon>
        <taxon>Fungi</taxon>
        <taxon>Dikarya</taxon>
        <taxon>Ascomycota</taxon>
        <taxon>Pezizomycotina</taxon>
        <taxon>Dothideomycetes</taxon>
        <taxon>Dothideomycetes incertae sedis</taxon>
        <taxon>Botryosphaeriales</taxon>
        <taxon>Aplosporellaceae</taxon>
        <taxon>Aplosporella</taxon>
    </lineage>
</organism>
<evidence type="ECO:0000313" key="3">
    <source>
        <dbReference type="Proteomes" id="UP000799438"/>
    </source>
</evidence>
<dbReference type="Proteomes" id="UP000799438">
    <property type="component" value="Unassembled WGS sequence"/>
</dbReference>
<reference evidence="2" key="1">
    <citation type="journal article" date="2020" name="Stud. Mycol.">
        <title>101 Dothideomycetes genomes: a test case for predicting lifestyles and emergence of pathogens.</title>
        <authorList>
            <person name="Haridas S."/>
            <person name="Albert R."/>
            <person name="Binder M."/>
            <person name="Bloem J."/>
            <person name="Labutti K."/>
            <person name="Salamov A."/>
            <person name="Andreopoulos B."/>
            <person name="Baker S."/>
            <person name="Barry K."/>
            <person name="Bills G."/>
            <person name="Bluhm B."/>
            <person name="Cannon C."/>
            <person name="Castanera R."/>
            <person name="Culley D."/>
            <person name="Daum C."/>
            <person name="Ezra D."/>
            <person name="Gonzalez J."/>
            <person name="Henrissat B."/>
            <person name="Kuo A."/>
            <person name="Liang C."/>
            <person name="Lipzen A."/>
            <person name="Lutzoni F."/>
            <person name="Magnuson J."/>
            <person name="Mondo S."/>
            <person name="Nolan M."/>
            <person name="Ohm R."/>
            <person name="Pangilinan J."/>
            <person name="Park H.-J."/>
            <person name="Ramirez L."/>
            <person name="Alfaro M."/>
            <person name="Sun H."/>
            <person name="Tritt A."/>
            <person name="Yoshinaga Y."/>
            <person name="Zwiers L.-H."/>
            <person name="Turgeon B."/>
            <person name="Goodwin S."/>
            <person name="Spatafora J."/>
            <person name="Crous P."/>
            <person name="Grigoriev I."/>
        </authorList>
    </citation>
    <scope>NUCLEOTIDE SEQUENCE</scope>
    <source>
        <strain evidence="2">CBS 121167</strain>
    </source>
</reference>
<dbReference type="RefSeq" id="XP_033393929.1">
    <property type="nucleotide sequence ID" value="XM_033541058.1"/>
</dbReference>
<proteinExistence type="predicted"/>
<gene>
    <name evidence="2" type="ORF">K452DRAFT_290799</name>
</gene>
<dbReference type="PANTHER" id="PTHR10039">
    <property type="entry name" value="AMELOGENIN"/>
    <property type="match status" value="1"/>
</dbReference>
<feature type="domain" description="DUF7791" evidence="1">
    <location>
        <begin position="167"/>
        <end position="302"/>
    </location>
</feature>
<dbReference type="OrthoDB" id="443402at2759"/>
<name>A0A6A6B321_9PEZI</name>
<dbReference type="GeneID" id="54298554"/>
<protein>
    <recommendedName>
        <fullName evidence="1">DUF7791 domain-containing protein</fullName>
    </recommendedName>
</protein>
<accession>A0A6A6B321</accession>
<evidence type="ECO:0000259" key="1">
    <source>
        <dbReference type="Pfam" id="PF25053"/>
    </source>
</evidence>
<dbReference type="EMBL" id="ML995497">
    <property type="protein sequence ID" value="KAF2138216.1"/>
    <property type="molecule type" value="Genomic_DNA"/>
</dbReference>
<evidence type="ECO:0000313" key="2">
    <source>
        <dbReference type="EMBL" id="KAF2138216.1"/>
    </source>
</evidence>
<keyword evidence="3" id="KW-1185">Reference proteome</keyword>
<sequence length="610" mass="69428">MELISTKQNLRIALFIDGLDEYERKPTEIIAFIKILQSMPNVKICASSRPLKDFESFFEPRVSEKVYMQDHNSEDMRAFIEDSLRPDLDHQEVARNRDLEKLVQETTKAAQGVFLWVCLVVEFFKEALASGDSVIDLQAMLKEFPTDLDGAFEKVLFGVENVCREQALQMMLITQEAQKDLPMLLYWFVDQDIDWEKELEPFDGISTKRYNDQMHKRLNACCKGLLEVQRIQKCPASVVRSPTHYFEHPRVVFLHRCVRDYFQAFRAKERLLNWSSGDFSADESICQGLLCMVKAMPKETNNAKLDTLTKLLWTFFGHAVTLEGSQFKNKLIEHLDTAVASFHYSPQTISYVYTSTPLAIQATALPAPFTMQRGTMPLRGDIDSLFALSWFCGLKQSVACFLRQSQEQKALNRAFHKAMWTFDSAFVHFVLAHGNPSHRTGIHTAVSAFLKDFCENAQMPGDGSSQAEKGIYDTIMSLFDNEANLATRRSSALASDHAEIQSLRRALSNVLTTEHSDAIVDVFKNVSHLAYDDVKQSRIPLLEDTVGFHGYGNPNSKFPEIQSHVTGKALEAHDDQNAEKAVFSAKRTRPRRGTGKFTVMLRKGLICWRE</sequence>
<dbReference type="InterPro" id="IPR056693">
    <property type="entry name" value="DUF7791"/>
</dbReference>